<dbReference type="InterPro" id="IPR052600">
    <property type="entry name" value="Nuc_rcpt_coact/corep"/>
</dbReference>
<accession>A0A0K0D1Y7</accession>
<dbReference type="PANTHER" id="PTHR23295:SF6">
    <property type="entry name" value="NEOSIN, ISOFORM A"/>
    <property type="match status" value="1"/>
</dbReference>
<proteinExistence type="predicted"/>
<evidence type="ECO:0000313" key="2">
    <source>
        <dbReference type="Proteomes" id="UP000035642"/>
    </source>
</evidence>
<dbReference type="STRING" id="6313.A0A0K0D1Y7"/>
<feature type="domain" description="C2H2-type" evidence="1">
    <location>
        <begin position="235"/>
        <end position="256"/>
    </location>
</feature>
<protein>
    <submittedName>
        <fullName evidence="3">C2H2-type domain-containing protein</fullName>
    </submittedName>
</protein>
<reference evidence="2" key="1">
    <citation type="submission" date="2012-09" db="EMBL/GenBank/DDBJ databases">
        <authorList>
            <person name="Martin A.A."/>
        </authorList>
    </citation>
    <scope>NUCLEOTIDE SEQUENCE</scope>
</reference>
<dbReference type="Proteomes" id="UP000035642">
    <property type="component" value="Unassembled WGS sequence"/>
</dbReference>
<reference evidence="3" key="2">
    <citation type="submission" date="2017-02" db="UniProtKB">
        <authorList>
            <consortium name="WormBaseParasite"/>
        </authorList>
    </citation>
    <scope>IDENTIFICATION</scope>
</reference>
<dbReference type="Gene3D" id="3.30.160.60">
    <property type="entry name" value="Classic Zinc Finger"/>
    <property type="match status" value="1"/>
</dbReference>
<dbReference type="PANTHER" id="PTHR23295">
    <property type="entry name" value="NUCLEAR RECEPTOR COACTIVATOR 5-RELATED"/>
    <property type="match status" value="1"/>
</dbReference>
<dbReference type="InterPro" id="IPR013087">
    <property type="entry name" value="Znf_C2H2_type"/>
</dbReference>
<organism evidence="2 3">
    <name type="scientific">Angiostrongylus cantonensis</name>
    <name type="common">Rat lungworm</name>
    <dbReference type="NCBI Taxonomy" id="6313"/>
    <lineage>
        <taxon>Eukaryota</taxon>
        <taxon>Metazoa</taxon>
        <taxon>Ecdysozoa</taxon>
        <taxon>Nematoda</taxon>
        <taxon>Chromadorea</taxon>
        <taxon>Rhabditida</taxon>
        <taxon>Rhabditina</taxon>
        <taxon>Rhabditomorpha</taxon>
        <taxon>Strongyloidea</taxon>
        <taxon>Metastrongylidae</taxon>
        <taxon>Angiostrongylus</taxon>
    </lineage>
</organism>
<evidence type="ECO:0000313" key="3">
    <source>
        <dbReference type="WBParaSite" id="ACAC_0000408201-mRNA-1"/>
    </source>
</evidence>
<sequence length="291" mass="33487">MRTTLTTAQSVYGSQRPTFSDDGTGIPYSSSLNIARPSLTNQEISTHTNSKDPVMVRSRVFIGRIANAPITRDDLITLVKPFGNVLGLNHFKMFISWKLKQRRRTNNGTEFLFGHGTSTENRNVHFEVKEDSPTDFYLSNIRKRNDENDHSDTRCSKLSRMDISPLEEIRLQNRFNRTIALGDYTTVDMISAEMADTLICGTCRYVTSDYESFKDHRIAGCNKRKDEEEPEYLKCISCGGRFRSAWALLHHLTEFHRMVLFKVEEEQKPQSVKDEVSLLNTYSFFDELTRG</sequence>
<evidence type="ECO:0000259" key="1">
    <source>
        <dbReference type="PROSITE" id="PS00028"/>
    </source>
</evidence>
<dbReference type="PROSITE" id="PS00028">
    <property type="entry name" value="ZINC_FINGER_C2H2_1"/>
    <property type="match status" value="1"/>
</dbReference>
<dbReference type="WBParaSite" id="ACAC_0000408201-mRNA-1">
    <property type="protein sequence ID" value="ACAC_0000408201-mRNA-1"/>
    <property type="gene ID" value="ACAC_0000408201"/>
</dbReference>
<name>A0A0K0D1Y7_ANGCA</name>
<keyword evidence="2" id="KW-1185">Reference proteome</keyword>
<dbReference type="AlphaFoldDB" id="A0A0K0D1Y7"/>